<dbReference type="InterPro" id="IPR040046">
    <property type="entry name" value="FAM228"/>
</dbReference>
<comment type="similarity">
    <text evidence="1">Belongs to the FAM228 family.</text>
</comment>
<reference evidence="3" key="1">
    <citation type="submission" date="2025-05" db="UniProtKB">
        <authorList>
            <consortium name="RefSeq"/>
        </authorList>
    </citation>
    <scope>NUCLEOTIDE SEQUENCE [LARGE SCALE GENOMIC DNA]</scope>
</reference>
<dbReference type="PANTHER" id="PTHR28584">
    <property type="entry name" value="FAMILY WITH SEQUENCE SIMILARITY 228 MEMBER A"/>
    <property type="match status" value="1"/>
</dbReference>
<evidence type="ECO:0000256" key="1">
    <source>
        <dbReference type="ARBA" id="ARBA00007753"/>
    </source>
</evidence>
<accession>A0ABM5EI69</accession>
<proteinExistence type="inferred from homology"/>
<feature type="region of interest" description="Disordered" evidence="2">
    <location>
        <begin position="147"/>
        <end position="169"/>
    </location>
</feature>
<name>A0ABM5EI69_9SAUR</name>
<feature type="compositionally biased region" description="Low complexity" evidence="2">
    <location>
        <begin position="36"/>
        <end position="48"/>
    </location>
</feature>
<organism evidence="3 4">
    <name type="scientific">Pogona vitticeps</name>
    <name type="common">central bearded dragon</name>
    <dbReference type="NCBI Taxonomy" id="103695"/>
    <lineage>
        <taxon>Eukaryota</taxon>
        <taxon>Metazoa</taxon>
        <taxon>Chordata</taxon>
        <taxon>Craniata</taxon>
        <taxon>Vertebrata</taxon>
        <taxon>Euteleostomi</taxon>
        <taxon>Lepidosauria</taxon>
        <taxon>Squamata</taxon>
        <taxon>Bifurcata</taxon>
        <taxon>Unidentata</taxon>
        <taxon>Episquamata</taxon>
        <taxon>Toxicofera</taxon>
        <taxon>Iguania</taxon>
        <taxon>Acrodonta</taxon>
        <taxon>Agamidae</taxon>
        <taxon>Amphibolurinae</taxon>
        <taxon>Pogona</taxon>
    </lineage>
</organism>
<protein>
    <submittedName>
        <fullName evidence="4">Protein FAM228B-like isoform X1</fullName>
    </submittedName>
</protein>
<reference evidence="4" key="2">
    <citation type="submission" date="2025-08" db="UniProtKB">
        <authorList>
            <consortium name="RefSeq"/>
        </authorList>
    </citation>
    <scope>IDENTIFICATION</scope>
</reference>
<sequence length="438" mass="50066">MEVGGPEDSLSTTQLGPLTSTPRESAPPLPPTDLPSQTDSSTSISSESSGEDWLIKICCPGARHRYCRHAKKKKQISQHQKTGFLRSLDKEDGITKSAEGMPITSYQTPTGVLRQESSDLQWLIRLRCPRTQMEQIPHLKQCLPAASSSLSRSPSKTCQSSPSERAKTSESWLTPKHFSVVQAIVNESQDICSTLSLLERENCFVREVDKYLKYHDFLALRKREMQYKKWFENVSRPLLQKIQDKIDSQSSEEVEERKRKQLSLYLDYCNKKGNAFLESYTPSVYDPFFLKTCTDIWKASIPPLNDPLLKEIQERYFEAGIIKQCDTGKIYSSKEINELQKVELPLLPLSRQLMNPVEWLKIPPGYMESEIRQKSRQKMVPTRNMSSMDFKSWNDSSLLQPNKRCTSARKQDFVCLPSFLKKTRTGSSVCKPAIKFAS</sequence>
<gene>
    <name evidence="4" type="primary">LOC110080662</name>
</gene>
<dbReference type="RefSeq" id="XP_072832848.1">
    <property type="nucleotide sequence ID" value="XM_072976747.1"/>
</dbReference>
<feature type="compositionally biased region" description="Polar residues" evidence="2">
    <location>
        <begin position="9"/>
        <end position="23"/>
    </location>
</feature>
<evidence type="ECO:0000313" key="3">
    <source>
        <dbReference type="Proteomes" id="UP001652642"/>
    </source>
</evidence>
<evidence type="ECO:0000313" key="4">
    <source>
        <dbReference type="RefSeq" id="XP_072832848.1"/>
    </source>
</evidence>
<evidence type="ECO:0000256" key="2">
    <source>
        <dbReference type="SAM" id="MobiDB-lite"/>
    </source>
</evidence>
<keyword evidence="3" id="KW-1185">Reference proteome</keyword>
<dbReference type="Proteomes" id="UP001652642">
    <property type="component" value="Chromosome 1"/>
</dbReference>
<feature type="region of interest" description="Disordered" evidence="2">
    <location>
        <begin position="1"/>
        <end position="48"/>
    </location>
</feature>
<dbReference type="GeneID" id="110080662"/>
<dbReference type="PANTHER" id="PTHR28584:SF1">
    <property type="entry name" value="PROTEIN FAM228B"/>
    <property type="match status" value="1"/>
</dbReference>